<gene>
    <name evidence="1" type="ORF">HHL11_17720</name>
</gene>
<organism evidence="1 2">
    <name type="scientific">Ramlibacter agri</name>
    <dbReference type="NCBI Taxonomy" id="2728837"/>
    <lineage>
        <taxon>Bacteria</taxon>
        <taxon>Pseudomonadati</taxon>
        <taxon>Pseudomonadota</taxon>
        <taxon>Betaproteobacteria</taxon>
        <taxon>Burkholderiales</taxon>
        <taxon>Comamonadaceae</taxon>
        <taxon>Ramlibacter</taxon>
    </lineage>
</organism>
<evidence type="ECO:0000313" key="2">
    <source>
        <dbReference type="Proteomes" id="UP000541185"/>
    </source>
</evidence>
<keyword evidence="2" id="KW-1185">Reference proteome</keyword>
<protein>
    <submittedName>
        <fullName evidence="1">Formylmethanofuran dehydrogenase</fullName>
    </submittedName>
</protein>
<proteinExistence type="predicted"/>
<evidence type="ECO:0000313" key="1">
    <source>
        <dbReference type="EMBL" id="NML45595.1"/>
    </source>
</evidence>
<reference evidence="1 2" key="1">
    <citation type="submission" date="2020-04" db="EMBL/GenBank/DDBJ databases">
        <title>Ramlibacter sp. G-1-2-2 isolated from soil.</title>
        <authorList>
            <person name="Dahal R.H."/>
        </authorList>
    </citation>
    <scope>NUCLEOTIDE SEQUENCE [LARGE SCALE GENOMIC DNA]</scope>
    <source>
        <strain evidence="1 2">G-1-2-2</strain>
    </source>
</reference>
<name>A0A848H472_9BURK</name>
<dbReference type="EMBL" id="JABBFX010000001">
    <property type="protein sequence ID" value="NML45595.1"/>
    <property type="molecule type" value="Genomic_DNA"/>
</dbReference>
<dbReference type="AlphaFoldDB" id="A0A848H472"/>
<dbReference type="Proteomes" id="UP000541185">
    <property type="component" value="Unassembled WGS sequence"/>
</dbReference>
<comment type="caution">
    <text evidence="1">The sequence shown here is derived from an EMBL/GenBank/DDBJ whole genome shotgun (WGS) entry which is preliminary data.</text>
</comment>
<accession>A0A848H472</accession>
<sequence>MAQRLRVGSVEWTCPFCSLLCDGFALASREGALVLDGSDCPRARAGLVAHQSRGQPEAFVDGAVASLEAGLAEAARRLAQWRQPLFGGLGTDLAGVRALFRLALRTGAICDHADGEALAAGLRALQDRGQFHTTLAEIRARADLLVCVGTDAVTHYPEFFRRCGLDRDDTPCRRLVFLGAEPPTQLPAHMETPRIAGSGDLLADLQQLATLVGAATCRHADQELAGLAQALRAARYAVLVWEAAALPRQGALAVEMLHRIVMLLNRETRAASFALGGSDGAATAQQAFTWLSGLPLRTRLQAADPEHDPVRFAGERLLADGAVDGLLWTWSWTPERLPSVADLPRVVLGPPGMGPRLRQAGAARDCVFLPVATPGLNAAGHLFRTDGTVVPLVAARDDALPGVDRVAASLLEALP</sequence>